<evidence type="ECO:0000313" key="1">
    <source>
        <dbReference type="EMBL" id="KAK1378313.1"/>
    </source>
</evidence>
<proteinExistence type="predicted"/>
<comment type="caution">
    <text evidence="1">The sequence shown here is derived from an EMBL/GenBank/DDBJ whole genome shotgun (WGS) entry which is preliminary data.</text>
</comment>
<reference evidence="1" key="2">
    <citation type="submission" date="2023-05" db="EMBL/GenBank/DDBJ databases">
        <authorList>
            <person name="Schelkunov M.I."/>
        </authorList>
    </citation>
    <scope>NUCLEOTIDE SEQUENCE</scope>
    <source>
        <strain evidence="1">Hsosn_3</strain>
        <tissue evidence="1">Leaf</tissue>
    </source>
</reference>
<dbReference type="EMBL" id="JAUIZM010000006">
    <property type="protein sequence ID" value="KAK1378313.1"/>
    <property type="molecule type" value="Genomic_DNA"/>
</dbReference>
<sequence length="164" mass="19807">MRSKYFYLSKKVVPPCCLRTHQDEIPERLIFQLPNGQRTRIRFEKDDGYFTYNINGLGWKFVSIYVTIEQSIKGVVCIFDACFGQFGHIIPPQDIYREFSIVTNKWNHGDELRIIPNDDKDRAWYLQIRRTTKNRVRIHDQWWIGFVQDLHFLVRDVLIFDKYK</sequence>
<dbReference type="Proteomes" id="UP001237642">
    <property type="component" value="Unassembled WGS sequence"/>
</dbReference>
<dbReference type="AlphaFoldDB" id="A0AAD8I5P7"/>
<keyword evidence="2" id="KW-1185">Reference proteome</keyword>
<gene>
    <name evidence="1" type="ORF">POM88_025057</name>
</gene>
<reference evidence="1" key="1">
    <citation type="submission" date="2023-02" db="EMBL/GenBank/DDBJ databases">
        <title>Genome of toxic invasive species Heracleum sosnowskyi carries increased number of genes despite the absence of recent whole-genome duplications.</title>
        <authorList>
            <person name="Schelkunov M."/>
            <person name="Shtratnikova V."/>
            <person name="Makarenko M."/>
            <person name="Klepikova A."/>
            <person name="Omelchenko D."/>
            <person name="Novikova G."/>
            <person name="Obukhova E."/>
            <person name="Bogdanov V."/>
            <person name="Penin A."/>
            <person name="Logacheva M."/>
        </authorList>
    </citation>
    <scope>NUCLEOTIDE SEQUENCE</scope>
    <source>
        <strain evidence="1">Hsosn_3</strain>
        <tissue evidence="1">Leaf</tissue>
    </source>
</reference>
<evidence type="ECO:0000313" key="2">
    <source>
        <dbReference type="Proteomes" id="UP001237642"/>
    </source>
</evidence>
<name>A0AAD8I5P7_9APIA</name>
<organism evidence="1 2">
    <name type="scientific">Heracleum sosnowskyi</name>
    <dbReference type="NCBI Taxonomy" id="360622"/>
    <lineage>
        <taxon>Eukaryota</taxon>
        <taxon>Viridiplantae</taxon>
        <taxon>Streptophyta</taxon>
        <taxon>Embryophyta</taxon>
        <taxon>Tracheophyta</taxon>
        <taxon>Spermatophyta</taxon>
        <taxon>Magnoliopsida</taxon>
        <taxon>eudicotyledons</taxon>
        <taxon>Gunneridae</taxon>
        <taxon>Pentapetalae</taxon>
        <taxon>asterids</taxon>
        <taxon>campanulids</taxon>
        <taxon>Apiales</taxon>
        <taxon>Apiaceae</taxon>
        <taxon>Apioideae</taxon>
        <taxon>apioid superclade</taxon>
        <taxon>Tordylieae</taxon>
        <taxon>Tordyliinae</taxon>
        <taxon>Heracleum</taxon>
    </lineage>
</organism>
<protein>
    <submittedName>
        <fullName evidence="1">Uncharacterized protein</fullName>
    </submittedName>
</protein>
<accession>A0AAD8I5P7</accession>